<evidence type="ECO:0000313" key="2">
    <source>
        <dbReference type="Proteomes" id="UP001597135"/>
    </source>
</evidence>
<proteinExistence type="predicted"/>
<protein>
    <submittedName>
        <fullName evidence="1">DUF3445 domain-containing protein</fullName>
    </submittedName>
</protein>
<dbReference type="Pfam" id="PF11927">
    <property type="entry name" value="HODM_asu-like"/>
    <property type="match status" value="1"/>
</dbReference>
<gene>
    <name evidence="1" type="ORF">ACFQ4E_05040</name>
</gene>
<reference evidence="2" key="1">
    <citation type="journal article" date="2019" name="Int. J. Syst. Evol. Microbiol.">
        <title>The Global Catalogue of Microorganisms (GCM) 10K type strain sequencing project: providing services to taxonomists for standard genome sequencing and annotation.</title>
        <authorList>
            <consortium name="The Broad Institute Genomics Platform"/>
            <consortium name="The Broad Institute Genome Sequencing Center for Infectious Disease"/>
            <person name="Wu L."/>
            <person name="Ma J."/>
        </authorList>
    </citation>
    <scope>NUCLEOTIDE SEQUENCE [LARGE SCALE GENOMIC DNA]</scope>
    <source>
        <strain evidence="2">CCUG 62953</strain>
    </source>
</reference>
<dbReference type="InterPro" id="IPR021848">
    <property type="entry name" value="HODM_asu-like"/>
</dbReference>
<dbReference type="EMBL" id="JBHTMU010000006">
    <property type="protein sequence ID" value="MFD1341780.1"/>
    <property type="molecule type" value="Genomic_DNA"/>
</dbReference>
<keyword evidence="2" id="KW-1185">Reference proteome</keyword>
<accession>A0ABW3ZF04</accession>
<dbReference type="Proteomes" id="UP001597135">
    <property type="component" value="Unassembled WGS sequence"/>
</dbReference>
<organism evidence="1 2">
    <name type="scientific">Litorisediminicola beolgyonensis</name>
    <dbReference type="NCBI Taxonomy" id="1173614"/>
    <lineage>
        <taxon>Bacteria</taxon>
        <taxon>Pseudomonadati</taxon>
        <taxon>Pseudomonadota</taxon>
        <taxon>Alphaproteobacteria</taxon>
        <taxon>Rhodobacterales</taxon>
        <taxon>Paracoccaceae</taxon>
        <taxon>Litorisediminicola</taxon>
    </lineage>
</organism>
<comment type="caution">
    <text evidence="1">The sequence shown here is derived from an EMBL/GenBank/DDBJ whole genome shotgun (WGS) entry which is preliminary data.</text>
</comment>
<dbReference type="RefSeq" id="WP_386801846.1">
    <property type="nucleotide sequence ID" value="NZ_JBHTMU010000006.1"/>
</dbReference>
<name>A0ABW3ZF04_9RHOB</name>
<evidence type="ECO:0000313" key="1">
    <source>
        <dbReference type="EMBL" id="MFD1341780.1"/>
    </source>
</evidence>
<sequence length="244" mass="27054">MILQTHIPYDPRDRRRLPGIQPLGDAPWLLVDDAYPAQMAERDRLIAGQREAVIALDPDARPAADELLETVLASLPDGFSLSGGQACRPDGVEVPLDRGDPLGTLGRLVQEDLCLIEKRDGPEHLLTGAVLCFPARWSLAAKMMRPLTAIHEPVAAYDDSVAPRVQRLFDGVQPGCPIWRYNALATDDPTLFQPQAAPHATKWQGGTYMRSERQVVMRLPETRAAVFSIHSYMIEFARLEAIWG</sequence>